<protein>
    <submittedName>
        <fullName evidence="2">PilZ domain protein</fullName>
    </submittedName>
</protein>
<dbReference type="InterPro" id="IPR009875">
    <property type="entry name" value="PilZ_domain"/>
</dbReference>
<dbReference type="SUPFAM" id="SSF141371">
    <property type="entry name" value="PilZ domain-like"/>
    <property type="match status" value="1"/>
</dbReference>
<sequence>MVYRRNEGFRYAFGDEIKVKGTVKSEIGALHGQPWEGTILDISPQGMKVQTDLHLTSAERQQVQLELNFCLNKDTIKGYSEIRWARNLGNQHQYGLYLHNQPAVEGLIVEELKARRRKEVLKGE</sequence>
<accession>A0A078MBK4</accession>
<dbReference type="PATRIC" id="fig|1461583.4.peg.1086"/>
<dbReference type="Gene3D" id="2.40.10.220">
    <property type="entry name" value="predicted glycosyltransferase like domains"/>
    <property type="match status" value="1"/>
</dbReference>
<evidence type="ECO:0000259" key="1">
    <source>
        <dbReference type="Pfam" id="PF07238"/>
    </source>
</evidence>
<gene>
    <name evidence="2" type="ORF">BN1050_01125</name>
</gene>
<name>A0A078MBK4_9BACL</name>
<feature type="domain" description="PilZ" evidence="1">
    <location>
        <begin position="19"/>
        <end position="103"/>
    </location>
</feature>
<dbReference type="Pfam" id="PF07238">
    <property type="entry name" value="PilZ"/>
    <property type="match status" value="1"/>
</dbReference>
<dbReference type="HOGENOM" id="CLU_159765_0_0_9"/>
<evidence type="ECO:0000313" key="2">
    <source>
        <dbReference type="EMBL" id="CEA02081.1"/>
    </source>
</evidence>
<dbReference type="EMBL" id="LN483074">
    <property type="protein sequence ID" value="CEA02081.1"/>
    <property type="molecule type" value="Genomic_DNA"/>
</dbReference>
<dbReference type="GO" id="GO:0035438">
    <property type="term" value="F:cyclic-di-GMP binding"/>
    <property type="evidence" value="ECO:0007669"/>
    <property type="project" value="InterPro"/>
</dbReference>
<organism evidence="2">
    <name type="scientific">Metalysinibacillus saudimassiliensis</name>
    <dbReference type="NCBI Taxonomy" id="1461583"/>
    <lineage>
        <taxon>Bacteria</taxon>
        <taxon>Bacillati</taxon>
        <taxon>Bacillota</taxon>
        <taxon>Bacilli</taxon>
        <taxon>Bacillales</taxon>
        <taxon>Caryophanaceae</taxon>
        <taxon>Metalysinibacillus</taxon>
    </lineage>
</organism>
<proteinExistence type="predicted"/>
<reference evidence="2" key="1">
    <citation type="submission" date="2014-07" db="EMBL/GenBank/DDBJ databases">
        <authorList>
            <person name="Urmite Genomes Urmite Genomes"/>
        </authorList>
    </citation>
    <scope>NUCLEOTIDE SEQUENCE</scope>
    <source>
        <strain evidence="2">13S34_air</strain>
    </source>
</reference>
<dbReference type="AlphaFoldDB" id="A0A078MBK4"/>